<dbReference type="EMBL" id="MFQZ01000001">
    <property type="protein sequence ID" value="OGH88652.1"/>
    <property type="molecule type" value="Genomic_DNA"/>
</dbReference>
<feature type="domain" description="NAD-dependent epimerase/dehydratase" evidence="1">
    <location>
        <begin position="4"/>
        <end position="238"/>
    </location>
</feature>
<dbReference type="PANTHER" id="PTHR43245:SF13">
    <property type="entry name" value="UDP-D-APIOSE_UDP-D-XYLOSE SYNTHASE 2"/>
    <property type="match status" value="1"/>
</dbReference>
<dbReference type="STRING" id="1798704.A3J93_00975"/>
<accession>A0A1F6NXJ8</accession>
<protein>
    <recommendedName>
        <fullName evidence="1">NAD-dependent epimerase/dehydratase domain-containing protein</fullName>
    </recommendedName>
</protein>
<dbReference type="InterPro" id="IPR001509">
    <property type="entry name" value="Epimerase_deHydtase"/>
</dbReference>
<dbReference type="AlphaFoldDB" id="A0A1F6NXJ8"/>
<dbReference type="PANTHER" id="PTHR43245">
    <property type="entry name" value="BIFUNCTIONAL POLYMYXIN RESISTANCE PROTEIN ARNA"/>
    <property type="match status" value="1"/>
</dbReference>
<organism evidence="2 3">
    <name type="scientific">Candidatus Magasanikbacteria bacterium RIFOXYC2_FULL_42_28</name>
    <dbReference type="NCBI Taxonomy" id="1798704"/>
    <lineage>
        <taxon>Bacteria</taxon>
        <taxon>Candidatus Magasanikiibacteriota</taxon>
    </lineage>
</organism>
<sequence length="302" mass="33470">MKYLITGGAGFIGTNIAKQLLAQNHQVVAFDNYLSGHFSNRVLPGVDYVEGDIRNPKDLNGVMAGVEGVFHTAAIARMPYSVEHPFETNDTNVTGTLNVLISARDNGVKKLVYSASSSAYGEQTDYPYVETMKPNPMSPYGLQKYIGEEYSRLFSELYGLKTVSLRYFNVYGRFMDPDGAYALVIGKFLKQKKEGKPLTVCGDGEYYRDYTNVYDIARANILAMHSDQVGSGEVINIGNHDPRSVNEVVKLIGGEFVNVPERSGDPRRTDADNSKAKKLLGWNPTVKLEDGIVELKKEWGID</sequence>
<dbReference type="InterPro" id="IPR050177">
    <property type="entry name" value="Lipid_A_modif_metabolic_enz"/>
</dbReference>
<dbReference type="Gene3D" id="3.90.25.10">
    <property type="entry name" value="UDP-galactose 4-epimerase, domain 1"/>
    <property type="match status" value="1"/>
</dbReference>
<dbReference type="Proteomes" id="UP000177907">
    <property type="component" value="Unassembled WGS sequence"/>
</dbReference>
<dbReference type="Pfam" id="PF01370">
    <property type="entry name" value="Epimerase"/>
    <property type="match status" value="1"/>
</dbReference>
<evidence type="ECO:0000313" key="2">
    <source>
        <dbReference type="EMBL" id="OGH88652.1"/>
    </source>
</evidence>
<dbReference type="Gene3D" id="3.40.50.720">
    <property type="entry name" value="NAD(P)-binding Rossmann-like Domain"/>
    <property type="match status" value="1"/>
</dbReference>
<dbReference type="SUPFAM" id="SSF51735">
    <property type="entry name" value="NAD(P)-binding Rossmann-fold domains"/>
    <property type="match status" value="1"/>
</dbReference>
<dbReference type="InterPro" id="IPR036291">
    <property type="entry name" value="NAD(P)-bd_dom_sf"/>
</dbReference>
<comment type="caution">
    <text evidence="2">The sequence shown here is derived from an EMBL/GenBank/DDBJ whole genome shotgun (WGS) entry which is preliminary data.</text>
</comment>
<proteinExistence type="predicted"/>
<evidence type="ECO:0000313" key="3">
    <source>
        <dbReference type="Proteomes" id="UP000177907"/>
    </source>
</evidence>
<name>A0A1F6NXJ8_9BACT</name>
<gene>
    <name evidence="2" type="ORF">A3J93_00975</name>
</gene>
<reference evidence="2 3" key="1">
    <citation type="journal article" date="2016" name="Nat. Commun.">
        <title>Thousands of microbial genomes shed light on interconnected biogeochemical processes in an aquifer system.</title>
        <authorList>
            <person name="Anantharaman K."/>
            <person name="Brown C.T."/>
            <person name="Hug L.A."/>
            <person name="Sharon I."/>
            <person name="Castelle C.J."/>
            <person name="Probst A.J."/>
            <person name="Thomas B.C."/>
            <person name="Singh A."/>
            <person name="Wilkins M.J."/>
            <person name="Karaoz U."/>
            <person name="Brodie E.L."/>
            <person name="Williams K.H."/>
            <person name="Hubbard S.S."/>
            <person name="Banfield J.F."/>
        </authorList>
    </citation>
    <scope>NUCLEOTIDE SEQUENCE [LARGE SCALE GENOMIC DNA]</scope>
</reference>
<evidence type="ECO:0000259" key="1">
    <source>
        <dbReference type="Pfam" id="PF01370"/>
    </source>
</evidence>